<comment type="caution">
    <text evidence="2">The sequence shown here is derived from an EMBL/GenBank/DDBJ whole genome shotgun (WGS) entry which is preliminary data.</text>
</comment>
<keyword evidence="3" id="KW-1185">Reference proteome</keyword>
<dbReference type="InterPro" id="IPR021359">
    <property type="entry name" value="DUF2812"/>
</dbReference>
<dbReference type="AlphaFoldDB" id="A0A1E5H8Y1"/>
<evidence type="ECO:0008006" key="4">
    <source>
        <dbReference type="Google" id="ProtNLM"/>
    </source>
</evidence>
<keyword evidence="1" id="KW-0472">Membrane</keyword>
<proteinExistence type="predicted"/>
<accession>A0A1E5H8Y1</accession>
<dbReference type="STRING" id="1131292.BCR24_07955"/>
<organism evidence="2 3">
    <name type="scientific">Enterococcus ureilyticus</name>
    <dbReference type="NCBI Taxonomy" id="1131292"/>
    <lineage>
        <taxon>Bacteria</taxon>
        <taxon>Bacillati</taxon>
        <taxon>Bacillota</taxon>
        <taxon>Bacilli</taxon>
        <taxon>Lactobacillales</taxon>
        <taxon>Enterococcaceae</taxon>
        <taxon>Enterococcus</taxon>
    </lineage>
</organism>
<gene>
    <name evidence="2" type="ORF">BCR24_07955</name>
</gene>
<dbReference type="RefSeq" id="WP_069641183.1">
    <property type="nucleotide sequence ID" value="NZ_JAFBEZ010000001.1"/>
</dbReference>
<keyword evidence="1" id="KW-1133">Transmembrane helix</keyword>
<feature type="transmembrane region" description="Helical" evidence="1">
    <location>
        <begin position="147"/>
        <end position="168"/>
    </location>
</feature>
<dbReference type="Proteomes" id="UP000094469">
    <property type="component" value="Unassembled WGS sequence"/>
</dbReference>
<keyword evidence="1" id="KW-0812">Transmembrane</keyword>
<name>A0A1E5H8Y1_9ENTE</name>
<dbReference type="OrthoDB" id="8757095at2"/>
<evidence type="ECO:0000313" key="3">
    <source>
        <dbReference type="Proteomes" id="UP000094469"/>
    </source>
</evidence>
<dbReference type="EMBL" id="MIKC01000040">
    <property type="protein sequence ID" value="OEG21391.1"/>
    <property type="molecule type" value="Genomic_DNA"/>
</dbReference>
<sequence length="184" mass="22099">MENKKIKKYFGLADYLEEEQFLQEQHKNGWKMVELKLPFSTYTFERCEPEEYIYQLDFKQQENDLGEYLQLFEDCGWEYFYKYGNWYYFRKLKSEIEEENTIFSDAPSRAEMARKVVKFQGMIALVALFPLSYLIPVLLNRNEGKNYVLLVLLGLIIGITVILLGVHLRNFWKLTEILKNEEQI</sequence>
<evidence type="ECO:0000313" key="2">
    <source>
        <dbReference type="EMBL" id="OEG21391.1"/>
    </source>
</evidence>
<evidence type="ECO:0000256" key="1">
    <source>
        <dbReference type="SAM" id="Phobius"/>
    </source>
</evidence>
<reference evidence="3" key="1">
    <citation type="submission" date="2016-09" db="EMBL/GenBank/DDBJ databases">
        <authorList>
            <person name="Gulvik C.A."/>
        </authorList>
    </citation>
    <scope>NUCLEOTIDE SEQUENCE [LARGE SCALE GENOMIC DNA]</scope>
    <source>
        <strain evidence="3">LMG 26676</strain>
    </source>
</reference>
<feature type="transmembrane region" description="Helical" evidence="1">
    <location>
        <begin position="116"/>
        <end position="135"/>
    </location>
</feature>
<protein>
    <recommendedName>
        <fullName evidence="4">DUF2812 domain-containing protein</fullName>
    </recommendedName>
</protein>
<dbReference type="Pfam" id="PF11193">
    <property type="entry name" value="DUF2812"/>
    <property type="match status" value="1"/>
</dbReference>